<evidence type="ECO:0008006" key="3">
    <source>
        <dbReference type="Google" id="ProtNLM"/>
    </source>
</evidence>
<accession>F4KZF4</accession>
<dbReference type="InterPro" id="IPR024072">
    <property type="entry name" value="DHFR-like_dom_sf"/>
</dbReference>
<evidence type="ECO:0000313" key="1">
    <source>
        <dbReference type="EMBL" id="AEE48449.1"/>
    </source>
</evidence>
<dbReference type="STRING" id="760192.Halhy_0539"/>
<proteinExistence type="predicted"/>
<dbReference type="KEGG" id="hhy:Halhy_0539"/>
<protein>
    <recommendedName>
        <fullName evidence="3">Dihydrofolate reductase</fullName>
    </recommendedName>
</protein>
<dbReference type="OrthoDB" id="195113at2"/>
<dbReference type="Gene3D" id="2.130.10.10">
    <property type="entry name" value="YVTN repeat-like/Quinoprotein amine dehydrogenase"/>
    <property type="match status" value="1"/>
</dbReference>
<evidence type="ECO:0000313" key="2">
    <source>
        <dbReference type="Proteomes" id="UP000008461"/>
    </source>
</evidence>
<name>F4KZF4_HALH1</name>
<keyword evidence="2" id="KW-1185">Reference proteome</keyword>
<dbReference type="RefSeq" id="WP_013763013.1">
    <property type="nucleotide sequence ID" value="NC_015510.1"/>
</dbReference>
<dbReference type="eggNOG" id="COG0262">
    <property type="taxonomic scope" value="Bacteria"/>
</dbReference>
<reference evidence="1 2" key="1">
    <citation type="journal article" date="2011" name="Stand. Genomic Sci.">
        <title>Complete genome sequence of Haliscomenobacter hydrossis type strain (O).</title>
        <authorList>
            <consortium name="US DOE Joint Genome Institute (JGI-PGF)"/>
            <person name="Daligault H."/>
            <person name="Lapidus A."/>
            <person name="Zeytun A."/>
            <person name="Nolan M."/>
            <person name="Lucas S."/>
            <person name="Del Rio T.G."/>
            <person name="Tice H."/>
            <person name="Cheng J.F."/>
            <person name="Tapia R."/>
            <person name="Han C."/>
            <person name="Goodwin L."/>
            <person name="Pitluck S."/>
            <person name="Liolios K."/>
            <person name="Pagani I."/>
            <person name="Ivanova N."/>
            <person name="Huntemann M."/>
            <person name="Mavromatis K."/>
            <person name="Mikhailova N."/>
            <person name="Pati A."/>
            <person name="Chen A."/>
            <person name="Palaniappan K."/>
            <person name="Land M."/>
            <person name="Hauser L."/>
            <person name="Brambilla E.M."/>
            <person name="Rohde M."/>
            <person name="Verbarg S."/>
            <person name="Goker M."/>
            <person name="Bristow J."/>
            <person name="Eisen J.A."/>
            <person name="Markowitz V."/>
            <person name="Hugenholtz P."/>
            <person name="Kyrpides N.C."/>
            <person name="Klenk H.P."/>
            <person name="Woyke T."/>
        </authorList>
    </citation>
    <scope>NUCLEOTIDE SEQUENCE [LARGE SCALE GENOMIC DNA]</scope>
    <source>
        <strain evidence="2">ATCC 27775 / DSM 1100 / LMG 10767 / O</strain>
    </source>
</reference>
<organism evidence="1 2">
    <name type="scientific">Haliscomenobacter hydrossis (strain ATCC 27775 / DSM 1100 / LMG 10767 / O)</name>
    <dbReference type="NCBI Taxonomy" id="760192"/>
    <lineage>
        <taxon>Bacteria</taxon>
        <taxon>Pseudomonadati</taxon>
        <taxon>Bacteroidota</taxon>
        <taxon>Saprospiria</taxon>
        <taxon>Saprospirales</taxon>
        <taxon>Haliscomenobacteraceae</taxon>
        <taxon>Haliscomenobacter</taxon>
    </lineage>
</organism>
<dbReference type="HOGENOM" id="CLU_1693044_0_0_10"/>
<reference key="2">
    <citation type="submission" date="2011-04" db="EMBL/GenBank/DDBJ databases">
        <title>Complete sequence of chromosome of Haliscomenobacter hydrossis DSM 1100.</title>
        <authorList>
            <consortium name="US DOE Joint Genome Institute (JGI-PGF)"/>
            <person name="Lucas S."/>
            <person name="Han J."/>
            <person name="Lapidus A."/>
            <person name="Bruce D."/>
            <person name="Goodwin L."/>
            <person name="Pitluck S."/>
            <person name="Peters L."/>
            <person name="Kyrpides N."/>
            <person name="Mavromatis K."/>
            <person name="Ivanova N."/>
            <person name="Ovchinnikova G."/>
            <person name="Pagani I."/>
            <person name="Daligault H."/>
            <person name="Detter J.C."/>
            <person name="Han C."/>
            <person name="Land M."/>
            <person name="Hauser L."/>
            <person name="Markowitz V."/>
            <person name="Cheng J.-F."/>
            <person name="Hugenholtz P."/>
            <person name="Woyke T."/>
            <person name="Wu D."/>
            <person name="Verbarg S."/>
            <person name="Frueling A."/>
            <person name="Brambilla E."/>
            <person name="Klenk H.-P."/>
            <person name="Eisen J.A."/>
        </authorList>
    </citation>
    <scope>NUCLEOTIDE SEQUENCE</scope>
    <source>
        <strain>DSM 1100</strain>
    </source>
</reference>
<dbReference type="SUPFAM" id="SSF53597">
    <property type="entry name" value="Dihydrofolate reductase-like"/>
    <property type="match status" value="1"/>
</dbReference>
<sequence length="155" mass="17887">MRKLIMWNIITLDGYFEGTQNWDLPFHHVVWGQELEKLSIEQLNSADYLVFGRVTYEGMAAHWIKEEGEIAEHIYIEEPSGIIWVTARGSTTRFDPSVPLPNPQTFTVFTPANGLNCCVQSMYQDKAGNMRWGAGQGLFRFDGQRFYQVKQHGPW</sequence>
<dbReference type="EMBL" id="CP002691">
    <property type="protein sequence ID" value="AEE48449.1"/>
    <property type="molecule type" value="Genomic_DNA"/>
</dbReference>
<dbReference type="AlphaFoldDB" id="F4KZF4"/>
<dbReference type="InterPro" id="IPR015943">
    <property type="entry name" value="WD40/YVTN_repeat-like_dom_sf"/>
</dbReference>
<dbReference type="Proteomes" id="UP000008461">
    <property type="component" value="Chromosome"/>
</dbReference>
<gene>
    <name evidence="1" type="ordered locus">Halhy_0539</name>
</gene>